<proteinExistence type="predicted"/>
<dbReference type="KEGG" id="svn:CP980_03110"/>
<dbReference type="GO" id="GO:0005886">
    <property type="term" value="C:plasma membrane"/>
    <property type="evidence" value="ECO:0007669"/>
    <property type="project" value="InterPro"/>
</dbReference>
<evidence type="ECO:0000313" key="1">
    <source>
        <dbReference type="EMBL" id="QEV44192.1"/>
    </source>
</evidence>
<evidence type="ECO:0000313" key="2">
    <source>
        <dbReference type="Proteomes" id="UP000325563"/>
    </source>
</evidence>
<dbReference type="NCBIfam" id="TIGR02115">
    <property type="entry name" value="potass_kdpF"/>
    <property type="match status" value="1"/>
</dbReference>
<dbReference type="AlphaFoldDB" id="A0A5J6J283"/>
<accession>A0A5J6J283</accession>
<keyword evidence="2" id="KW-1185">Reference proteome</keyword>
<sequence>MSMDISRCSSVGQSEDSVGMPWLDDQCSWRHPYGRRSSIHAPLMPGRGDRMRCVKTWPRCVAVPPARGSVLTGGCPGCPGCLCEIALALLGYLVVALIRPEKF</sequence>
<organism evidence="1 2">
    <name type="scientific">Streptomyces vinaceus</name>
    <dbReference type="NCBI Taxonomy" id="1960"/>
    <lineage>
        <taxon>Bacteria</taxon>
        <taxon>Bacillati</taxon>
        <taxon>Actinomycetota</taxon>
        <taxon>Actinomycetes</taxon>
        <taxon>Kitasatosporales</taxon>
        <taxon>Streptomycetaceae</taxon>
        <taxon>Streptomyces</taxon>
    </lineage>
</organism>
<reference evidence="1 2" key="1">
    <citation type="submission" date="2017-09" db="EMBL/GenBank/DDBJ databases">
        <authorList>
            <person name="Lee N."/>
            <person name="Cho B.-K."/>
        </authorList>
    </citation>
    <scope>NUCLEOTIDE SEQUENCE [LARGE SCALE GENOMIC DNA]</scope>
    <source>
        <strain evidence="1 2">ATCC 27476</strain>
    </source>
</reference>
<dbReference type="Proteomes" id="UP000325563">
    <property type="component" value="Chromosome"/>
</dbReference>
<name>A0A5J6J283_STRVI</name>
<gene>
    <name evidence="1" type="primary">kdpF</name>
    <name evidence="1" type="ORF">CP980_03110</name>
</gene>
<protein>
    <submittedName>
        <fullName evidence="1">K(+)-transporting ATPase subunit F</fullName>
    </submittedName>
</protein>
<dbReference type="InterPro" id="IPR011726">
    <property type="entry name" value="KdpF"/>
</dbReference>
<dbReference type="RefSeq" id="WP_132753756.1">
    <property type="nucleotide sequence ID" value="NZ_BNBW01000001.1"/>
</dbReference>
<dbReference type="EMBL" id="CP023692">
    <property type="protein sequence ID" value="QEV44192.1"/>
    <property type="molecule type" value="Genomic_DNA"/>
</dbReference>
<dbReference type="Pfam" id="PF09604">
    <property type="entry name" value="Potass_KdpF"/>
    <property type="match status" value="1"/>
</dbReference>
<dbReference type="GO" id="GO:0008556">
    <property type="term" value="F:P-type potassium transmembrane transporter activity"/>
    <property type="evidence" value="ECO:0007669"/>
    <property type="project" value="InterPro"/>
</dbReference>